<reference evidence="3 4" key="1">
    <citation type="submission" date="2019-08" db="EMBL/GenBank/DDBJ databases">
        <title>Sphingorhabdus soil sp. nov., isolated from arctic soil.</title>
        <authorList>
            <person name="Liu Y."/>
        </authorList>
    </citation>
    <scope>NUCLEOTIDE SEQUENCE [LARGE SCALE GENOMIC DNA]</scope>
    <source>
        <strain evidence="3 4">D-2Q-5-6</strain>
    </source>
</reference>
<comment type="caution">
    <text evidence="3">The sequence shown here is derived from an EMBL/GenBank/DDBJ whole genome shotgun (WGS) entry which is preliminary data.</text>
</comment>
<accession>A0A5C6UL24</accession>
<dbReference type="Gene3D" id="3.20.20.140">
    <property type="entry name" value="Metal-dependent hydrolases"/>
    <property type="match status" value="1"/>
</dbReference>
<evidence type="ECO:0000313" key="4">
    <source>
        <dbReference type="Proteomes" id="UP000321129"/>
    </source>
</evidence>
<dbReference type="PANTHER" id="PTHR43135:SF3">
    <property type="entry name" value="ALPHA-D-RIBOSE 1-METHYLPHOSPHONATE 5-TRIPHOSPHATE DIPHOSPHATASE"/>
    <property type="match status" value="1"/>
</dbReference>
<dbReference type="InterPro" id="IPR051781">
    <property type="entry name" value="Metallo-dep_Hydrolase"/>
</dbReference>
<dbReference type="InterPro" id="IPR032466">
    <property type="entry name" value="Metal_Hydrolase"/>
</dbReference>
<dbReference type="OrthoDB" id="9782972at2"/>
<keyword evidence="3" id="KW-0378">Hydrolase</keyword>
<feature type="chain" id="PRO_5023133046" evidence="1">
    <location>
        <begin position="25"/>
        <end position="427"/>
    </location>
</feature>
<dbReference type="RefSeq" id="WP_147121719.1">
    <property type="nucleotide sequence ID" value="NZ_VOPY01000001.1"/>
</dbReference>
<evidence type="ECO:0000256" key="1">
    <source>
        <dbReference type="SAM" id="SignalP"/>
    </source>
</evidence>
<feature type="domain" description="Amidohydrolase-related" evidence="2">
    <location>
        <begin position="78"/>
        <end position="425"/>
    </location>
</feature>
<dbReference type="Proteomes" id="UP000321129">
    <property type="component" value="Unassembled WGS sequence"/>
</dbReference>
<dbReference type="GO" id="GO:0016810">
    <property type="term" value="F:hydrolase activity, acting on carbon-nitrogen (but not peptide) bonds"/>
    <property type="evidence" value="ECO:0007669"/>
    <property type="project" value="InterPro"/>
</dbReference>
<dbReference type="InterPro" id="IPR057744">
    <property type="entry name" value="OTAase-like"/>
</dbReference>
<proteinExistence type="predicted"/>
<keyword evidence="4" id="KW-1185">Reference proteome</keyword>
<sequence length="427" mass="44208">MTIGKLLAHGCAALSLALAAPALADTTVIHAGHIVRDAGASYDGPATITVTDGRIVSIADGTQPAPAGAKTVDLGDKTVLPGLIDAHVHLTFDPGGDYWREAVDPPEWDMIVGVKNARATLRAGFTTVRDVGSAKLTGFALRRGIDEGLVEGPRMLASGPALSVIGGHGDSTGFRPEVREVFDLTNLCTGAVQCAARVREAVARGADLIKFHATGGVLSQGDKSLGQAFTDEEMKAIIDTAHSLGVKVAAHAHADAGILAATRAGVDSIEHGTFASEATLREMKKHGTVLVPTLMAYTGIREGLAQDRYTPAVAEKVRMTLGVVGKATRIAHDVGVTIVFGTDAGVYEHGRNAGEFALMRDLGGLSNAETLATATTGAAKLLGLDGEIGRLAPGYSADIIAVDGNPLADIRDLEHVDWVMVRGKVAD</sequence>
<keyword evidence="1" id="KW-0732">Signal</keyword>
<dbReference type="Gene3D" id="2.30.40.10">
    <property type="entry name" value="Urease, subunit C, domain 1"/>
    <property type="match status" value="1"/>
</dbReference>
<dbReference type="PANTHER" id="PTHR43135">
    <property type="entry name" value="ALPHA-D-RIBOSE 1-METHYLPHOSPHONATE 5-TRIPHOSPHATE DIPHOSPHATASE"/>
    <property type="match status" value="1"/>
</dbReference>
<dbReference type="AlphaFoldDB" id="A0A5C6UL24"/>
<dbReference type="CDD" id="cd01299">
    <property type="entry name" value="Met_dep_hydrolase_A"/>
    <property type="match status" value="1"/>
</dbReference>
<protein>
    <submittedName>
        <fullName evidence="3">Amidohydrolase family protein</fullName>
    </submittedName>
</protein>
<dbReference type="Pfam" id="PF01979">
    <property type="entry name" value="Amidohydro_1"/>
    <property type="match status" value="1"/>
</dbReference>
<organism evidence="3 4">
    <name type="scientific">Flavisphingopyxis soli</name>
    <dbReference type="NCBI Taxonomy" id="2601267"/>
    <lineage>
        <taxon>Bacteria</taxon>
        <taxon>Pseudomonadati</taxon>
        <taxon>Pseudomonadota</taxon>
        <taxon>Alphaproteobacteria</taxon>
        <taxon>Sphingomonadales</taxon>
        <taxon>Sphingopyxidaceae</taxon>
        <taxon>Flavisphingopyxis</taxon>
    </lineage>
</organism>
<dbReference type="InterPro" id="IPR011059">
    <property type="entry name" value="Metal-dep_hydrolase_composite"/>
</dbReference>
<gene>
    <name evidence="3" type="ORF">FSZ31_03925</name>
</gene>
<dbReference type="SUPFAM" id="SSF51338">
    <property type="entry name" value="Composite domain of metallo-dependent hydrolases"/>
    <property type="match status" value="1"/>
</dbReference>
<evidence type="ECO:0000259" key="2">
    <source>
        <dbReference type="Pfam" id="PF01979"/>
    </source>
</evidence>
<evidence type="ECO:0000313" key="3">
    <source>
        <dbReference type="EMBL" id="TXC73882.1"/>
    </source>
</evidence>
<dbReference type="EMBL" id="VOPY01000001">
    <property type="protein sequence ID" value="TXC73882.1"/>
    <property type="molecule type" value="Genomic_DNA"/>
</dbReference>
<name>A0A5C6UL24_9SPHN</name>
<feature type="signal peptide" evidence="1">
    <location>
        <begin position="1"/>
        <end position="24"/>
    </location>
</feature>
<dbReference type="InterPro" id="IPR006680">
    <property type="entry name" value="Amidohydro-rel"/>
</dbReference>
<dbReference type="SUPFAM" id="SSF51556">
    <property type="entry name" value="Metallo-dependent hydrolases"/>
    <property type="match status" value="1"/>
</dbReference>